<name>A0A381ULJ3_9ZZZZ</name>
<feature type="non-terminal residue" evidence="1">
    <location>
        <position position="1"/>
    </location>
</feature>
<sequence length="205" mass="20865">VALRVSPTVLAVDRTLPVAPALAGLLPGGLRRGTTVGISGVGARSLALALLSAATVTGSWAAVVGDRDLGLASAAEAGVDLQRLAVIDPPPPGVWGEVVAALVAALDLVLVAPGYRVSGIVVRRLTARCRERGSVLIRVGDDPWPDRCDLRLTVLTGIWSGPDDGHGRLRSRLVEVVADGRGVAAGSRRSELFLPGPNGAASDAG</sequence>
<organism evidence="1">
    <name type="scientific">marine metagenome</name>
    <dbReference type="NCBI Taxonomy" id="408172"/>
    <lineage>
        <taxon>unclassified sequences</taxon>
        <taxon>metagenomes</taxon>
        <taxon>ecological metagenomes</taxon>
    </lineage>
</organism>
<dbReference type="AlphaFoldDB" id="A0A381ULJ3"/>
<proteinExistence type="predicted"/>
<accession>A0A381ULJ3</accession>
<protein>
    <submittedName>
        <fullName evidence="1">Uncharacterized protein</fullName>
    </submittedName>
</protein>
<dbReference type="EMBL" id="UINC01006597">
    <property type="protein sequence ID" value="SVA28508.1"/>
    <property type="molecule type" value="Genomic_DNA"/>
</dbReference>
<gene>
    <name evidence="1" type="ORF">METZ01_LOCUS81362</name>
</gene>
<evidence type="ECO:0000313" key="1">
    <source>
        <dbReference type="EMBL" id="SVA28508.1"/>
    </source>
</evidence>
<reference evidence="1" key="1">
    <citation type="submission" date="2018-05" db="EMBL/GenBank/DDBJ databases">
        <authorList>
            <person name="Lanie J.A."/>
            <person name="Ng W.-L."/>
            <person name="Kazmierczak K.M."/>
            <person name="Andrzejewski T.M."/>
            <person name="Davidsen T.M."/>
            <person name="Wayne K.J."/>
            <person name="Tettelin H."/>
            <person name="Glass J.I."/>
            <person name="Rusch D."/>
            <person name="Podicherti R."/>
            <person name="Tsui H.-C.T."/>
            <person name="Winkler M.E."/>
        </authorList>
    </citation>
    <scope>NUCLEOTIDE SEQUENCE</scope>
</reference>